<accession>A0A9R1VT58</accession>
<gene>
    <name evidence="1" type="ORF">LSAT_V11C400225990</name>
</gene>
<sequence length="136" mass="15441">MLHTLTFVWGIIPAMEKVFPKQFAGQQDASGMSKQRRSEKKILFVISNLDVFKPSALEFRVMQLSSSLDLSCMVSTIASEEAIVLENDEKYEVDKSGVEPKDIEMVTTQTKGYDKNMKSMLSFMVFGQFLSMCKMM</sequence>
<dbReference type="AlphaFoldDB" id="A0A9R1VT58"/>
<dbReference type="Proteomes" id="UP000235145">
    <property type="component" value="Unassembled WGS sequence"/>
</dbReference>
<dbReference type="EMBL" id="NBSK02000004">
    <property type="protein sequence ID" value="KAJ0210203.1"/>
    <property type="molecule type" value="Genomic_DNA"/>
</dbReference>
<evidence type="ECO:0000313" key="1">
    <source>
        <dbReference type="EMBL" id="KAJ0210203.1"/>
    </source>
</evidence>
<reference evidence="1 2" key="1">
    <citation type="journal article" date="2017" name="Nat. Commun.">
        <title>Genome assembly with in vitro proximity ligation data and whole-genome triplication in lettuce.</title>
        <authorList>
            <person name="Reyes-Chin-Wo S."/>
            <person name="Wang Z."/>
            <person name="Yang X."/>
            <person name="Kozik A."/>
            <person name="Arikit S."/>
            <person name="Song C."/>
            <person name="Xia L."/>
            <person name="Froenicke L."/>
            <person name="Lavelle D.O."/>
            <person name="Truco M.J."/>
            <person name="Xia R."/>
            <person name="Zhu S."/>
            <person name="Xu C."/>
            <person name="Xu H."/>
            <person name="Xu X."/>
            <person name="Cox K."/>
            <person name="Korf I."/>
            <person name="Meyers B.C."/>
            <person name="Michelmore R.W."/>
        </authorList>
    </citation>
    <scope>NUCLEOTIDE SEQUENCE [LARGE SCALE GENOMIC DNA]</scope>
    <source>
        <strain evidence="2">cv. Salinas</strain>
        <tissue evidence="1">Seedlings</tissue>
    </source>
</reference>
<comment type="caution">
    <text evidence="1">The sequence shown here is derived from an EMBL/GenBank/DDBJ whole genome shotgun (WGS) entry which is preliminary data.</text>
</comment>
<evidence type="ECO:0000313" key="2">
    <source>
        <dbReference type="Proteomes" id="UP000235145"/>
    </source>
</evidence>
<organism evidence="1 2">
    <name type="scientific">Lactuca sativa</name>
    <name type="common">Garden lettuce</name>
    <dbReference type="NCBI Taxonomy" id="4236"/>
    <lineage>
        <taxon>Eukaryota</taxon>
        <taxon>Viridiplantae</taxon>
        <taxon>Streptophyta</taxon>
        <taxon>Embryophyta</taxon>
        <taxon>Tracheophyta</taxon>
        <taxon>Spermatophyta</taxon>
        <taxon>Magnoliopsida</taxon>
        <taxon>eudicotyledons</taxon>
        <taxon>Gunneridae</taxon>
        <taxon>Pentapetalae</taxon>
        <taxon>asterids</taxon>
        <taxon>campanulids</taxon>
        <taxon>Asterales</taxon>
        <taxon>Asteraceae</taxon>
        <taxon>Cichorioideae</taxon>
        <taxon>Cichorieae</taxon>
        <taxon>Lactucinae</taxon>
        <taxon>Lactuca</taxon>
    </lineage>
</organism>
<proteinExistence type="predicted"/>
<keyword evidence="2" id="KW-1185">Reference proteome</keyword>
<name>A0A9R1VT58_LACSA</name>
<protein>
    <submittedName>
        <fullName evidence="1">Uncharacterized protein</fullName>
    </submittedName>
</protein>